<evidence type="ECO:0000313" key="1">
    <source>
        <dbReference type="EMBL" id="MFD4217664.1"/>
    </source>
</evidence>
<proteinExistence type="predicted"/>
<accession>A0ABW6EQW4</accession>
<protein>
    <submittedName>
        <fullName evidence="1">Uncharacterized protein</fullName>
    </submittedName>
</protein>
<organism evidence="1 2">
    <name type="scientific">Streptomyces sindenensis</name>
    <dbReference type="NCBI Taxonomy" id="67363"/>
    <lineage>
        <taxon>Bacteria</taxon>
        <taxon>Bacillati</taxon>
        <taxon>Actinomycetota</taxon>
        <taxon>Actinomycetes</taxon>
        <taxon>Kitasatosporales</taxon>
        <taxon>Streptomycetaceae</taxon>
        <taxon>Streptomyces</taxon>
    </lineage>
</organism>
<dbReference type="Proteomes" id="UP001598251">
    <property type="component" value="Unassembled WGS sequence"/>
</dbReference>
<evidence type="ECO:0000313" key="2">
    <source>
        <dbReference type="Proteomes" id="UP001598251"/>
    </source>
</evidence>
<gene>
    <name evidence="1" type="ORF">ACFWSS_32840</name>
</gene>
<keyword evidence="2" id="KW-1185">Reference proteome</keyword>
<reference evidence="1 2" key="1">
    <citation type="submission" date="2024-09" db="EMBL/GenBank/DDBJ databases">
        <title>The Natural Products Discovery Center: Release of the First 8490 Sequenced Strains for Exploring Actinobacteria Biosynthetic Diversity.</title>
        <authorList>
            <person name="Kalkreuter E."/>
            <person name="Kautsar S.A."/>
            <person name="Yang D."/>
            <person name="Bader C.D."/>
            <person name="Teijaro C.N."/>
            <person name="Fluegel L."/>
            <person name="Davis C.M."/>
            <person name="Simpson J.R."/>
            <person name="Lauterbach L."/>
            <person name="Steele A.D."/>
            <person name="Gui C."/>
            <person name="Meng S."/>
            <person name="Li G."/>
            <person name="Viehrig K."/>
            <person name="Ye F."/>
            <person name="Su P."/>
            <person name="Kiefer A.F."/>
            <person name="Nichols A."/>
            <person name="Cepeda A.J."/>
            <person name="Yan W."/>
            <person name="Fan B."/>
            <person name="Jiang Y."/>
            <person name="Adhikari A."/>
            <person name="Zheng C.-J."/>
            <person name="Schuster L."/>
            <person name="Cowan T.M."/>
            <person name="Smanski M.J."/>
            <person name="Chevrette M.G."/>
            <person name="De Carvalho L.P.S."/>
            <person name="Shen B."/>
        </authorList>
    </citation>
    <scope>NUCLEOTIDE SEQUENCE [LARGE SCALE GENOMIC DNA]</scope>
    <source>
        <strain evidence="1 2">NPDC058546</strain>
    </source>
</reference>
<dbReference type="EMBL" id="JBHXOF010000035">
    <property type="protein sequence ID" value="MFD4217664.1"/>
    <property type="molecule type" value="Genomic_DNA"/>
</dbReference>
<comment type="caution">
    <text evidence="1">The sequence shown here is derived from an EMBL/GenBank/DDBJ whole genome shotgun (WGS) entry which is preliminary data.</text>
</comment>
<sequence>MSTDRTLEEGQPNPYADLARLLDSNPTSEELSAGLAAAADRRGLSLPQLLDGIARAGRRTGLDDSPTAPLMHNEEAVAAALDWPPRRLNAFIHGDLGTAKAKTYLMKHPMESTANEPENNQ</sequence>
<name>A0ABW6EQW4_9ACTN</name>
<dbReference type="RefSeq" id="WP_351461021.1">
    <property type="nucleotide sequence ID" value="NZ_JBHXOF010000035.1"/>
</dbReference>